<dbReference type="PANTHER" id="PTHR43409:SF7">
    <property type="entry name" value="BLL1977 PROTEIN"/>
    <property type="match status" value="1"/>
</dbReference>
<reference evidence="10 11" key="1">
    <citation type="submission" date="2017-11" db="EMBL/GenBank/DDBJ databases">
        <title>Draft genome sequence of magnetotactic bacterium Magnetospirillum kuznetsovii LBB-42.</title>
        <authorList>
            <person name="Grouzdev D.S."/>
            <person name="Rysina M.S."/>
            <person name="Baslerov R.V."/>
            <person name="Koziaeva V."/>
        </authorList>
    </citation>
    <scope>NUCLEOTIDE SEQUENCE [LARGE SCALE GENOMIC DNA]</scope>
    <source>
        <strain evidence="10 11">LBB-42</strain>
    </source>
</reference>
<dbReference type="GO" id="GO:0051539">
    <property type="term" value="F:4 iron, 4 sulfur cluster binding"/>
    <property type="evidence" value="ECO:0007669"/>
    <property type="project" value="UniProtKB-KW"/>
</dbReference>
<dbReference type="OrthoDB" id="9801424at2"/>
<gene>
    <name evidence="10" type="ORF">CU669_10905</name>
</gene>
<dbReference type="PROSITE" id="PS51332">
    <property type="entry name" value="B12_BINDING"/>
    <property type="match status" value="1"/>
</dbReference>
<dbReference type="InterPro" id="IPR006638">
    <property type="entry name" value="Elp3/MiaA/NifB-like_rSAM"/>
</dbReference>
<organism evidence="10 11">
    <name type="scientific">Paramagnetospirillum kuznetsovii</name>
    <dbReference type="NCBI Taxonomy" id="2053833"/>
    <lineage>
        <taxon>Bacteria</taxon>
        <taxon>Pseudomonadati</taxon>
        <taxon>Pseudomonadota</taxon>
        <taxon>Alphaproteobacteria</taxon>
        <taxon>Rhodospirillales</taxon>
        <taxon>Magnetospirillaceae</taxon>
        <taxon>Paramagnetospirillum</taxon>
    </lineage>
</organism>
<dbReference type="InterPro" id="IPR034466">
    <property type="entry name" value="Methyltransferase_Class_B"/>
</dbReference>
<evidence type="ECO:0000259" key="9">
    <source>
        <dbReference type="PROSITE" id="PS51918"/>
    </source>
</evidence>
<evidence type="ECO:0000259" key="8">
    <source>
        <dbReference type="PROSITE" id="PS51332"/>
    </source>
</evidence>
<dbReference type="InterPro" id="IPR007197">
    <property type="entry name" value="rSAM"/>
</dbReference>
<keyword evidence="3" id="KW-0808">Transferase</keyword>
<keyword evidence="2" id="KW-0489">Methyltransferase</keyword>
<dbReference type="InterPro" id="IPR006158">
    <property type="entry name" value="Cobalamin-bd"/>
</dbReference>
<dbReference type="Pfam" id="PF02310">
    <property type="entry name" value="B12-binding"/>
    <property type="match status" value="1"/>
</dbReference>
<feature type="domain" description="Radical SAM core" evidence="9">
    <location>
        <begin position="217"/>
        <end position="435"/>
    </location>
</feature>
<evidence type="ECO:0000256" key="2">
    <source>
        <dbReference type="ARBA" id="ARBA00022603"/>
    </source>
</evidence>
<dbReference type="GO" id="GO:0003824">
    <property type="term" value="F:catalytic activity"/>
    <property type="evidence" value="ECO:0007669"/>
    <property type="project" value="InterPro"/>
</dbReference>
<proteinExistence type="predicted"/>
<dbReference type="SFLD" id="SFLDS00029">
    <property type="entry name" value="Radical_SAM"/>
    <property type="match status" value="1"/>
</dbReference>
<keyword evidence="6" id="KW-0408">Iron</keyword>
<evidence type="ECO:0000256" key="4">
    <source>
        <dbReference type="ARBA" id="ARBA00022691"/>
    </source>
</evidence>
<evidence type="ECO:0000313" key="10">
    <source>
        <dbReference type="EMBL" id="RAU21808.1"/>
    </source>
</evidence>
<dbReference type="InterPro" id="IPR023404">
    <property type="entry name" value="rSAM_horseshoe"/>
</dbReference>
<evidence type="ECO:0000313" key="11">
    <source>
        <dbReference type="Proteomes" id="UP000251075"/>
    </source>
</evidence>
<keyword evidence="4" id="KW-0949">S-adenosyl-L-methionine</keyword>
<dbReference type="SUPFAM" id="SSF102114">
    <property type="entry name" value="Radical SAM enzymes"/>
    <property type="match status" value="1"/>
</dbReference>
<protein>
    <submittedName>
        <fullName evidence="10">Uncharacterized protein</fullName>
    </submittedName>
</protein>
<dbReference type="CDD" id="cd02068">
    <property type="entry name" value="radical_SAM_B12_BD"/>
    <property type="match status" value="1"/>
</dbReference>
<dbReference type="SFLD" id="SFLDG01082">
    <property type="entry name" value="B12-binding_domain_containing"/>
    <property type="match status" value="1"/>
</dbReference>
<dbReference type="GO" id="GO:0046872">
    <property type="term" value="F:metal ion binding"/>
    <property type="evidence" value="ECO:0007669"/>
    <property type="project" value="UniProtKB-KW"/>
</dbReference>
<feature type="domain" description="B12-binding" evidence="8">
    <location>
        <begin position="24"/>
        <end position="158"/>
    </location>
</feature>
<dbReference type="Gene3D" id="3.80.30.20">
    <property type="entry name" value="tm_1862 like domain"/>
    <property type="match status" value="1"/>
</dbReference>
<comment type="cofactor">
    <cofactor evidence="1">
        <name>[4Fe-4S] cluster</name>
        <dbReference type="ChEBI" id="CHEBI:49883"/>
    </cofactor>
</comment>
<dbReference type="CDD" id="cd01335">
    <property type="entry name" value="Radical_SAM"/>
    <property type="match status" value="1"/>
</dbReference>
<evidence type="ECO:0000256" key="5">
    <source>
        <dbReference type="ARBA" id="ARBA00022723"/>
    </source>
</evidence>
<dbReference type="PROSITE" id="PS51918">
    <property type="entry name" value="RADICAL_SAM"/>
    <property type="match status" value="1"/>
</dbReference>
<name>A0A364NXJ6_9PROT</name>
<accession>A0A364NXJ6</accession>
<keyword evidence="7" id="KW-0411">Iron-sulfur</keyword>
<dbReference type="AlphaFoldDB" id="A0A364NXJ6"/>
<dbReference type="PANTHER" id="PTHR43409">
    <property type="entry name" value="ANAEROBIC MAGNESIUM-PROTOPORPHYRIN IX MONOMETHYL ESTER CYCLASE-RELATED"/>
    <property type="match status" value="1"/>
</dbReference>
<keyword evidence="5" id="KW-0479">Metal-binding</keyword>
<evidence type="ECO:0000256" key="6">
    <source>
        <dbReference type="ARBA" id="ARBA00023004"/>
    </source>
</evidence>
<dbReference type="SFLD" id="SFLDG01123">
    <property type="entry name" value="methyltransferase_(Class_B)"/>
    <property type="match status" value="1"/>
</dbReference>
<evidence type="ECO:0000256" key="7">
    <source>
        <dbReference type="ARBA" id="ARBA00023014"/>
    </source>
</evidence>
<dbReference type="Pfam" id="PF04055">
    <property type="entry name" value="Radical_SAM"/>
    <property type="match status" value="1"/>
</dbReference>
<keyword evidence="11" id="KW-1185">Reference proteome</keyword>
<dbReference type="EMBL" id="PGTO01000007">
    <property type="protein sequence ID" value="RAU21808.1"/>
    <property type="molecule type" value="Genomic_DNA"/>
</dbReference>
<dbReference type="Proteomes" id="UP000251075">
    <property type="component" value="Unassembled WGS sequence"/>
</dbReference>
<comment type="caution">
    <text evidence="10">The sequence shown here is derived from an EMBL/GenBank/DDBJ whole genome shotgun (WGS) entry which is preliminary data.</text>
</comment>
<sequence>MKILMINPPDENAVIENPDSHSEDGTFLEADDFGEFPPLGMLYVLSYLEKNTTGHEFHFIDCIAQGIRQAKIPAIIEEIKPDIVGVTSFTISMVDCCMVAETVRKIVPHAHICLGGHHAIAYPFEAAQLPQFDSIVVGEGEYAFTALVNALEKGEDITTILGVYTKISINAWRDQQFRDKRFLARVSVPPAYVENVDDLPLVDRKWIRHLRYKSILGVSSDLATILSSRGCPYLCTFCDVPYKRYRQRSHESVVDEIEECLAMGYKEFRFYDDLFNITPKKIVEFCDELDRRGLKIEWDFRGRVNTVTYESLKRAKQSGLRMIAFGVETGSDDGLKALKKGTNTTKVSNAFKWCRDLGILTVADYIIGLPHERTPEDVKANIDFLVGLDPDYAQVSVLKLYPNTEMYDQAVAKKIIEPGRWEQFALKPHKGYVVDHWTEFMDLDTLIGLQKWAYRRFYFRPKYIARSAFKTRSIYELLSKAKGAFKILKSNRRLA</sequence>
<dbReference type="SMART" id="SM00729">
    <property type="entry name" value="Elp3"/>
    <property type="match status" value="1"/>
</dbReference>
<evidence type="ECO:0000256" key="1">
    <source>
        <dbReference type="ARBA" id="ARBA00001966"/>
    </source>
</evidence>
<dbReference type="InterPro" id="IPR051198">
    <property type="entry name" value="BchE-like"/>
</dbReference>
<dbReference type="InterPro" id="IPR058240">
    <property type="entry name" value="rSAM_sf"/>
</dbReference>
<dbReference type="Gene3D" id="3.40.50.280">
    <property type="entry name" value="Cobalamin-binding domain"/>
    <property type="match status" value="1"/>
</dbReference>
<evidence type="ECO:0000256" key="3">
    <source>
        <dbReference type="ARBA" id="ARBA00022679"/>
    </source>
</evidence>
<dbReference type="RefSeq" id="WP_112144568.1">
    <property type="nucleotide sequence ID" value="NZ_PGTO01000007.1"/>
</dbReference>
<dbReference type="GO" id="GO:0031419">
    <property type="term" value="F:cobalamin binding"/>
    <property type="evidence" value="ECO:0007669"/>
    <property type="project" value="InterPro"/>
</dbReference>